<dbReference type="InterPro" id="IPR023801">
    <property type="entry name" value="His_deacetylse_dom"/>
</dbReference>
<dbReference type="Pfam" id="PF00850">
    <property type="entry name" value="Hist_deacetyl"/>
    <property type="match status" value="1"/>
</dbReference>
<dbReference type="InterPro" id="IPR037138">
    <property type="entry name" value="His_deacetylse_dom_sf"/>
</dbReference>
<evidence type="ECO:0000259" key="1">
    <source>
        <dbReference type="Pfam" id="PF00850"/>
    </source>
</evidence>
<evidence type="ECO:0000313" key="2">
    <source>
        <dbReference type="EMBL" id="HAT3810839.1"/>
    </source>
</evidence>
<organism evidence="2 3">
    <name type="scientific">Morganella morganii</name>
    <name type="common">Proteus morganii</name>
    <dbReference type="NCBI Taxonomy" id="582"/>
    <lineage>
        <taxon>Bacteria</taxon>
        <taxon>Pseudomonadati</taxon>
        <taxon>Pseudomonadota</taxon>
        <taxon>Gammaproteobacteria</taxon>
        <taxon>Enterobacterales</taxon>
        <taxon>Morganellaceae</taxon>
        <taxon>Morganella</taxon>
    </lineage>
</organism>
<proteinExistence type="predicted"/>
<gene>
    <name evidence="2" type="ORF">I8608_003747</name>
</gene>
<dbReference type="SUPFAM" id="SSF52768">
    <property type="entry name" value="Arginase/deacetylase"/>
    <property type="match status" value="1"/>
</dbReference>
<feature type="domain" description="Histone deacetylase" evidence="1">
    <location>
        <begin position="55"/>
        <end position="296"/>
    </location>
</feature>
<dbReference type="GO" id="GO:0004407">
    <property type="term" value="F:histone deacetylase activity"/>
    <property type="evidence" value="ECO:0007669"/>
    <property type="project" value="TreeGrafter"/>
</dbReference>
<dbReference type="AlphaFoldDB" id="A0AAN5MK19"/>
<reference evidence="2" key="1">
    <citation type="journal article" date="2018" name="Genome Biol.">
        <title>SKESA: strategic k-mer extension for scrupulous assemblies.</title>
        <authorList>
            <person name="Souvorov A."/>
            <person name="Agarwala R."/>
            <person name="Lipman D.J."/>
        </authorList>
    </citation>
    <scope>NUCLEOTIDE SEQUENCE</scope>
    <source>
        <strain evidence="2">Morganella morganii ARLG-3209</strain>
    </source>
</reference>
<dbReference type="PANTHER" id="PTHR10625:SF23">
    <property type="entry name" value="HISTONE DEACETYLASE 11"/>
    <property type="match status" value="1"/>
</dbReference>
<name>A0AAN5MK19_MORMO</name>
<dbReference type="PANTHER" id="PTHR10625">
    <property type="entry name" value="HISTONE DEACETYLASE HDAC1-RELATED"/>
    <property type="match status" value="1"/>
</dbReference>
<comment type="caution">
    <text evidence="2">The sequence shown here is derived from an EMBL/GenBank/DDBJ whole genome shotgun (WGS) entry which is preliminary data.</text>
</comment>
<dbReference type="EMBL" id="DACSWI010000016">
    <property type="protein sequence ID" value="HAT3810839.1"/>
    <property type="molecule type" value="Genomic_DNA"/>
</dbReference>
<sequence length="309" mass="35137">MNVIYSENYNFDIGLLSYFHPFYGMKFKSIFNDLKNNSKIRFHMPDSAIDEQIIDDYLSGIMKYRVKNKKGILRALEFPRLPFLSYAYLDKHVLTPMRFGIAGTLLGAQKAIQENTIFWNLAGGYHHASHQNMAGFCIYNDITICYQELRRRNILSEDDRILIIDTDAHHGNGNAVDFMDNRQVTILDIYNQDIYPQSQYTRERVDIPVPLPRKTPGIHYLNQYRDALNKINGSYKIAFVITGTDPLEADKLGGLSLTVSDIAQRDKTTWQFLSEKQIPAVFLGGGGYSKLSAACVTRAINGIITDAAD</sequence>
<protein>
    <submittedName>
        <fullName evidence="2">Histone deacetylase</fullName>
    </submittedName>
</protein>
<accession>A0AAN5MK19</accession>
<dbReference type="Proteomes" id="UP000865968">
    <property type="component" value="Unassembled WGS sequence"/>
</dbReference>
<reference evidence="2" key="2">
    <citation type="submission" date="2020-10" db="EMBL/GenBank/DDBJ databases">
        <authorList>
            <consortium name="NCBI Pathogen Detection Project"/>
        </authorList>
    </citation>
    <scope>NUCLEOTIDE SEQUENCE</scope>
    <source>
        <strain evidence="2">Morganella morganii ARLG-3209</strain>
    </source>
</reference>
<dbReference type="InterPro" id="IPR023696">
    <property type="entry name" value="Ureohydrolase_dom_sf"/>
</dbReference>
<dbReference type="GO" id="GO:0040029">
    <property type="term" value="P:epigenetic regulation of gene expression"/>
    <property type="evidence" value="ECO:0007669"/>
    <property type="project" value="TreeGrafter"/>
</dbReference>
<evidence type="ECO:0000313" key="3">
    <source>
        <dbReference type="Proteomes" id="UP000865968"/>
    </source>
</evidence>
<dbReference type="Gene3D" id="3.40.800.20">
    <property type="entry name" value="Histone deacetylase domain"/>
    <property type="match status" value="1"/>
</dbReference>